<keyword evidence="2" id="KW-1185">Reference proteome</keyword>
<accession>A0A9N9ILB9</accession>
<reference evidence="1" key="1">
    <citation type="submission" date="2021-06" db="EMBL/GenBank/DDBJ databases">
        <authorList>
            <person name="Kallberg Y."/>
            <person name="Tangrot J."/>
            <person name="Rosling A."/>
        </authorList>
    </citation>
    <scope>NUCLEOTIDE SEQUENCE</scope>
    <source>
        <strain evidence="1">CL551</strain>
    </source>
</reference>
<comment type="caution">
    <text evidence="1">The sequence shown here is derived from an EMBL/GenBank/DDBJ whole genome shotgun (WGS) entry which is preliminary data.</text>
</comment>
<sequence length="55" mass="6061">PPGIHIGSVMPLQICWVNHQAGASALSESDVFLMVARNRDHSIPAFDLRGRHLLE</sequence>
<feature type="non-terminal residue" evidence="1">
    <location>
        <position position="1"/>
    </location>
</feature>
<feature type="non-terminal residue" evidence="1">
    <location>
        <position position="55"/>
    </location>
</feature>
<dbReference type="EMBL" id="CAJVPV010029861">
    <property type="protein sequence ID" value="CAG8739554.1"/>
    <property type="molecule type" value="Genomic_DNA"/>
</dbReference>
<gene>
    <name evidence="1" type="ORF">AMORRO_LOCUS14618</name>
</gene>
<organism evidence="1 2">
    <name type="scientific">Acaulospora morrowiae</name>
    <dbReference type="NCBI Taxonomy" id="94023"/>
    <lineage>
        <taxon>Eukaryota</taxon>
        <taxon>Fungi</taxon>
        <taxon>Fungi incertae sedis</taxon>
        <taxon>Mucoromycota</taxon>
        <taxon>Glomeromycotina</taxon>
        <taxon>Glomeromycetes</taxon>
        <taxon>Diversisporales</taxon>
        <taxon>Acaulosporaceae</taxon>
        <taxon>Acaulospora</taxon>
    </lineage>
</organism>
<evidence type="ECO:0000313" key="1">
    <source>
        <dbReference type="EMBL" id="CAG8739554.1"/>
    </source>
</evidence>
<dbReference type="AlphaFoldDB" id="A0A9N9ILB9"/>
<dbReference type="Proteomes" id="UP000789342">
    <property type="component" value="Unassembled WGS sequence"/>
</dbReference>
<proteinExistence type="predicted"/>
<evidence type="ECO:0000313" key="2">
    <source>
        <dbReference type="Proteomes" id="UP000789342"/>
    </source>
</evidence>
<protein>
    <submittedName>
        <fullName evidence="1">12438_t:CDS:1</fullName>
    </submittedName>
</protein>
<name>A0A9N9ILB9_9GLOM</name>